<sequence>MSSPSSSESGSTASRSEKTTHKYTTQIETPTEKHIYELAEKGLKLQLDKKFLINYVSEEGITCEEVLTQSSQLAKSMKKLGLAKGDVVAFNMEGNLKYPIIMLAVLRNGGIIHLMNVSKVKDCLLHEVRETKPKFLFYTESSSALIQELKKEAPTIQATYNISDAGQFQELLQMGAEDHGASPLLGSEEDIAFITYTSGTTGGAKGVLLSHRCIIHCAHAFNHVDWLDRKQTDVALTWVPFQHLSGQGLLMGAMSTGSTLIFTAVVSGDIVSFLKLIEKYKVTIFPLTPYFAKIVLSHPKFRDFNLSSIRTLVIGAAPVSVPLIEKLTSSFPQARIIQGYGQTEAPVCSHGTPRNSMKPGSCGIVMPFYESKVVNESGELAEPGERGIIHVRGPQVMKGYLGDPKKTAEVLDKDGWLNSGDVAYYDTDGYYYIVDREKEMIKFRSFPMSPFLIERTLMEHPAVKDAAVVGKKAEIDGEIPVAFVQKVPGHNVEEEELLNFVKTKLEGKIEISGGIRFVDSIPKTPLGKTKRAEVKQMIREEEEKEQEAKLSNPTEKKGK</sequence>
<dbReference type="Gene3D" id="3.40.50.12780">
    <property type="entry name" value="N-terminal domain of ligase-like"/>
    <property type="match status" value="1"/>
</dbReference>
<evidence type="ECO:0000256" key="1">
    <source>
        <dbReference type="ARBA" id="ARBA00004275"/>
    </source>
</evidence>
<gene>
    <name evidence="8" type="ORF">CTOB1V02_LOCUS13176</name>
</gene>
<feature type="region of interest" description="Disordered" evidence="5">
    <location>
        <begin position="1"/>
        <end position="26"/>
    </location>
</feature>
<reference evidence="8" key="1">
    <citation type="submission" date="2020-11" db="EMBL/GenBank/DDBJ databases">
        <authorList>
            <person name="Tran Van P."/>
        </authorList>
    </citation>
    <scope>NUCLEOTIDE SEQUENCE</scope>
</reference>
<feature type="domain" description="AMP-dependent synthetase/ligase" evidence="6">
    <location>
        <begin position="48"/>
        <end position="401"/>
    </location>
</feature>
<evidence type="ECO:0000256" key="5">
    <source>
        <dbReference type="SAM" id="MobiDB-lite"/>
    </source>
</evidence>
<dbReference type="InterPro" id="IPR042099">
    <property type="entry name" value="ANL_N_sf"/>
</dbReference>
<feature type="region of interest" description="Disordered" evidence="5">
    <location>
        <begin position="539"/>
        <end position="559"/>
    </location>
</feature>
<evidence type="ECO:0000256" key="3">
    <source>
        <dbReference type="ARBA" id="ARBA00022598"/>
    </source>
</evidence>
<dbReference type="OrthoDB" id="10253869at2759"/>
<dbReference type="EMBL" id="OB672360">
    <property type="protein sequence ID" value="CAD7235361.1"/>
    <property type="molecule type" value="Genomic_DNA"/>
</dbReference>
<dbReference type="PANTHER" id="PTHR24096">
    <property type="entry name" value="LONG-CHAIN-FATTY-ACID--COA LIGASE"/>
    <property type="match status" value="1"/>
</dbReference>
<dbReference type="Gene3D" id="3.30.300.30">
    <property type="match status" value="1"/>
</dbReference>
<dbReference type="InterPro" id="IPR020845">
    <property type="entry name" value="AMP-binding_CS"/>
</dbReference>
<dbReference type="GO" id="GO:0016405">
    <property type="term" value="F:CoA-ligase activity"/>
    <property type="evidence" value="ECO:0007669"/>
    <property type="project" value="TreeGrafter"/>
</dbReference>
<dbReference type="InterPro" id="IPR000873">
    <property type="entry name" value="AMP-dep_synth/lig_dom"/>
</dbReference>
<evidence type="ECO:0000259" key="6">
    <source>
        <dbReference type="Pfam" id="PF00501"/>
    </source>
</evidence>
<dbReference type="PROSITE" id="PS00455">
    <property type="entry name" value="AMP_BINDING"/>
    <property type="match status" value="1"/>
</dbReference>
<dbReference type="AlphaFoldDB" id="A0A7R8WNY6"/>
<dbReference type="InterPro" id="IPR025110">
    <property type="entry name" value="AMP-bd_C"/>
</dbReference>
<comment type="similarity">
    <text evidence="2">Belongs to the ATP-dependent AMP-binding enzyme family.</text>
</comment>
<feature type="compositionally biased region" description="Low complexity" evidence="5">
    <location>
        <begin position="1"/>
        <end position="14"/>
    </location>
</feature>
<dbReference type="SUPFAM" id="SSF56801">
    <property type="entry name" value="Acetyl-CoA synthetase-like"/>
    <property type="match status" value="1"/>
</dbReference>
<feature type="domain" description="AMP-binding enzyme C-terminal" evidence="7">
    <location>
        <begin position="453"/>
        <end position="528"/>
    </location>
</feature>
<evidence type="ECO:0000256" key="4">
    <source>
        <dbReference type="ARBA" id="ARBA00023140"/>
    </source>
</evidence>
<keyword evidence="3" id="KW-0436">Ligase</keyword>
<proteinExistence type="inferred from homology"/>
<accession>A0A7R8WNY6</accession>
<dbReference type="InterPro" id="IPR045851">
    <property type="entry name" value="AMP-bd_C_sf"/>
</dbReference>
<protein>
    <submittedName>
        <fullName evidence="8">Uncharacterized protein</fullName>
    </submittedName>
</protein>
<evidence type="ECO:0000313" key="8">
    <source>
        <dbReference type="EMBL" id="CAD7235361.1"/>
    </source>
</evidence>
<name>A0A7R8WNY6_9CRUS</name>
<dbReference type="GO" id="GO:0005777">
    <property type="term" value="C:peroxisome"/>
    <property type="evidence" value="ECO:0007669"/>
    <property type="project" value="UniProtKB-SubCell"/>
</dbReference>
<dbReference type="Pfam" id="PF00501">
    <property type="entry name" value="AMP-binding"/>
    <property type="match status" value="1"/>
</dbReference>
<dbReference type="PANTHER" id="PTHR24096:SF149">
    <property type="entry name" value="AMP-BINDING DOMAIN-CONTAINING PROTEIN-RELATED"/>
    <property type="match status" value="1"/>
</dbReference>
<evidence type="ECO:0000259" key="7">
    <source>
        <dbReference type="Pfam" id="PF13193"/>
    </source>
</evidence>
<evidence type="ECO:0000256" key="2">
    <source>
        <dbReference type="ARBA" id="ARBA00006432"/>
    </source>
</evidence>
<keyword evidence="4" id="KW-0576">Peroxisome</keyword>
<comment type="subcellular location">
    <subcellularLocation>
        <location evidence="1">Peroxisome</location>
    </subcellularLocation>
</comment>
<organism evidence="8">
    <name type="scientific">Cyprideis torosa</name>
    <dbReference type="NCBI Taxonomy" id="163714"/>
    <lineage>
        <taxon>Eukaryota</taxon>
        <taxon>Metazoa</taxon>
        <taxon>Ecdysozoa</taxon>
        <taxon>Arthropoda</taxon>
        <taxon>Crustacea</taxon>
        <taxon>Oligostraca</taxon>
        <taxon>Ostracoda</taxon>
        <taxon>Podocopa</taxon>
        <taxon>Podocopida</taxon>
        <taxon>Cytherocopina</taxon>
        <taxon>Cytheroidea</taxon>
        <taxon>Cytherideidae</taxon>
        <taxon>Cyprideis</taxon>
    </lineage>
</organism>
<dbReference type="Pfam" id="PF13193">
    <property type="entry name" value="AMP-binding_C"/>
    <property type="match status" value="1"/>
</dbReference>